<accession>A0ABT2KIN0</accession>
<gene>
    <name evidence="1" type="ORF">CLG85_007725</name>
</gene>
<comment type="caution">
    <text evidence="1">The sequence shown here is derived from an EMBL/GenBank/DDBJ whole genome shotgun (WGS) entry which is preliminary data.</text>
</comment>
<reference evidence="2" key="1">
    <citation type="submission" date="2023-07" db="EMBL/GenBank/DDBJ databases">
        <title>Yangia mangrovi SAOS 153D genome.</title>
        <authorList>
            <person name="Verma A."/>
            <person name="Pal Y."/>
            <person name="Sundharam S."/>
            <person name="Bisht B."/>
            <person name="Srinivasan K."/>
        </authorList>
    </citation>
    <scope>NUCLEOTIDE SEQUENCE [LARGE SCALE GENOMIC DNA]</scope>
    <source>
        <strain evidence="2">SAOS 153D</strain>
    </source>
</reference>
<sequence length="55" mass="6022">MVCISFVSHGNYLRSLGGAVIHRPLFVHEQMSGQRPVSLGKTALQEVHADDIMTS</sequence>
<protein>
    <submittedName>
        <fullName evidence="1">Uncharacterized protein</fullName>
    </submittedName>
</protein>
<name>A0ABT2KIN0_9RHOB</name>
<evidence type="ECO:0000313" key="1">
    <source>
        <dbReference type="EMBL" id="MCT4370219.1"/>
    </source>
</evidence>
<evidence type="ECO:0000313" key="2">
    <source>
        <dbReference type="Proteomes" id="UP000217448"/>
    </source>
</evidence>
<dbReference type="Proteomes" id="UP000217448">
    <property type="component" value="Unassembled WGS sequence"/>
</dbReference>
<dbReference type="EMBL" id="NTHN02000010">
    <property type="protein sequence ID" value="MCT4370219.1"/>
    <property type="molecule type" value="Genomic_DNA"/>
</dbReference>
<proteinExistence type="predicted"/>
<keyword evidence="2" id="KW-1185">Reference proteome</keyword>
<organism evidence="1 2">
    <name type="scientific">Alloyangia mangrovi</name>
    <dbReference type="NCBI Taxonomy" id="1779329"/>
    <lineage>
        <taxon>Bacteria</taxon>
        <taxon>Pseudomonadati</taxon>
        <taxon>Pseudomonadota</taxon>
        <taxon>Alphaproteobacteria</taxon>
        <taxon>Rhodobacterales</taxon>
        <taxon>Roseobacteraceae</taxon>
        <taxon>Alloyangia</taxon>
    </lineage>
</organism>